<dbReference type="STRING" id="264251.FB00_08535"/>
<feature type="compositionally biased region" description="Low complexity" evidence="1">
    <location>
        <begin position="1"/>
        <end position="15"/>
    </location>
</feature>
<feature type="domain" description="Restriction endonuclease type II-like" evidence="2">
    <location>
        <begin position="1243"/>
        <end position="1335"/>
    </location>
</feature>
<feature type="region of interest" description="Disordered" evidence="1">
    <location>
        <begin position="177"/>
        <end position="248"/>
    </location>
</feature>
<name>A0A0H2KPT0_9MICO</name>
<accession>A0A0H2KPT0</accession>
<sequence length="1377" mass="146682">MNAAARTSSAARSVADPARLPATAPDGTDQVDAPDDDVTPPRPVLVPERTTADLVDEAVTRWRAGLVELAGGSSLADVSLLGDAVVDLTAAHPSGVAQLFAGRPTRLSNLFREGGSLPAARRRARAVVVRAAEHAQRYGVAPTYLAIGVATWTQSLAAPLAEDDVAALARVAGRTPTTIVPSAGDDVAAPGAAGPGDATDGDSQGLAAPGAQGEPVVHDGARVPDAGHHPRDAVDEGEQEPTSRTVRAPVLLRPLTVTPRGDGETDYELTLEPTAEINPLLARTLRAHGALLDPVTLARSTFTGAGFDPGDATRRIAALGQAVLDDFDLTHRVLVGTFVHPGQVLVDDLDELAPALERHEVVAALAGDEKSATALRAELPARRVGDADPVHERGAGDLDPSQRHVVDVLASGSHLFVDAPAGSDVAGTLAAVVAEAAASGRHVLYVPGHRRAADALLARLDELGLGGLVLDIVPEPTWRETASHRLLSAMATEPEPGEDEDLARTRDALLGARARLAGYIEALHLVRDPWGVSAYDALQALARLTAERPAPDTRVRLTTDVVLGVGPQRERIAAELREAALLGAFTARATSTPWYGAALTTPQEAHDALVRVERLRTHTLPQLRAQVEQVAQRTGLTPATTLRQWGDQLTMLGGMRGTLDVFQPLIFERTAQDMVEATATKQWREQRGVEMGWFVRRRLRRQARDMVRPGVRVPDLHAALVEVQAQRAVWQEQCPRGGWPVLPEGLSAIEDTHEAVRIDVEELSPALDGTPGGNDLLDAPLDALATRLDALAEDAESLDSLPARTAILRRLTDLGLGELLADLAARRVEPDFVGPELELAWWSSVFEQVLAQDQALAGQDGAGLDALARRFRDLDRTHVASLAAPVRAAVRDHLGTAMREHRDEAEDLFTELLEGRLVSLRETAEKHPAVLRRLRPVLVATPTLVPHLVPATRTVDLVVLDAIEHAPVELVLSALARGRQVVAVGDPRAASTDTVRDLAELLPSVELLADGSRRDPFVTTFLAEHGYDGVLRPAPLPRAEVLVQLDVVDGAGMPDPTSGAVESTQAEVDRVVEVAIEHALTRPDESLAIVTVTPLHADRIRDALLVEVRQNPALAGFFSGSRAEPVVVADVSGVAGLVRDTIVLSVGFGRTPHGRVLHRFGILNTPGAEAMLLDSVGATRRRLHVVSCFTAGDLDPERLRGAGARLLAEVLDLAEQRSGAADQVTLGNGVDLGGSPDRLVLDLAERLWRAGLVVETDYGIGDGDRIPLVVGHPDLPGELLVAVLTDDAAYVAERSVRVRDRQVAERLERIGWTVAQVWSAAAFLDPAKEAERIRRVVQAVRDERLPETGGVAQTGGGDRIVVVPVIDDDEQHGDDDL</sequence>
<organism evidence="3 4">
    <name type="scientific">Cellulosimicrobium funkei</name>
    <dbReference type="NCBI Taxonomy" id="264251"/>
    <lineage>
        <taxon>Bacteria</taxon>
        <taxon>Bacillati</taxon>
        <taxon>Actinomycetota</taxon>
        <taxon>Actinomycetes</taxon>
        <taxon>Micrococcales</taxon>
        <taxon>Promicromonosporaceae</taxon>
        <taxon>Cellulosimicrobium</taxon>
    </lineage>
</organism>
<dbReference type="EMBL" id="JNBQ01000006">
    <property type="protein sequence ID" value="KLN35183.1"/>
    <property type="molecule type" value="Genomic_DNA"/>
</dbReference>
<dbReference type="SUPFAM" id="SSF52540">
    <property type="entry name" value="P-loop containing nucleoside triphosphate hydrolases"/>
    <property type="match status" value="1"/>
</dbReference>
<gene>
    <name evidence="3" type="ORF">FB00_08535</name>
</gene>
<evidence type="ECO:0000313" key="4">
    <source>
        <dbReference type="Proteomes" id="UP000035265"/>
    </source>
</evidence>
<evidence type="ECO:0000256" key="1">
    <source>
        <dbReference type="SAM" id="MobiDB-lite"/>
    </source>
</evidence>
<evidence type="ECO:0000313" key="3">
    <source>
        <dbReference type="EMBL" id="KLN35183.1"/>
    </source>
</evidence>
<keyword evidence="4" id="KW-1185">Reference proteome</keyword>
<dbReference type="PATRIC" id="fig|264251.5.peg.1736"/>
<feature type="region of interest" description="Disordered" evidence="1">
    <location>
        <begin position="1"/>
        <end position="45"/>
    </location>
</feature>
<reference evidence="3 4" key="1">
    <citation type="submission" date="2014-05" db="EMBL/GenBank/DDBJ databases">
        <title>Cellulosimicrobium funkei U11 genome.</title>
        <authorList>
            <person name="Hu C."/>
            <person name="Gong Y."/>
            <person name="Wan W."/>
            <person name="Jiang M."/>
        </authorList>
    </citation>
    <scope>NUCLEOTIDE SEQUENCE [LARGE SCALE GENOMIC DNA]</scope>
    <source>
        <strain evidence="3 4">U11</strain>
    </source>
</reference>
<proteinExistence type="predicted"/>
<evidence type="ECO:0000259" key="2">
    <source>
        <dbReference type="Pfam" id="PF18741"/>
    </source>
</evidence>
<dbReference type="InterPro" id="IPR027417">
    <property type="entry name" value="P-loop_NTPase"/>
</dbReference>
<dbReference type="Proteomes" id="UP000035265">
    <property type="component" value="Unassembled WGS sequence"/>
</dbReference>
<feature type="compositionally biased region" description="Basic and acidic residues" evidence="1">
    <location>
        <begin position="216"/>
        <end position="234"/>
    </location>
</feature>
<dbReference type="Pfam" id="PF18741">
    <property type="entry name" value="MTES_1575"/>
    <property type="match status" value="1"/>
</dbReference>
<protein>
    <recommendedName>
        <fullName evidence="2">Restriction endonuclease type II-like domain-containing protein</fullName>
    </recommendedName>
</protein>
<dbReference type="InterPro" id="IPR049468">
    <property type="entry name" value="Restrct_endonuc-II-like_dom"/>
</dbReference>
<comment type="caution">
    <text evidence="3">The sequence shown here is derived from an EMBL/GenBank/DDBJ whole genome shotgun (WGS) entry which is preliminary data.</text>
</comment>
<feature type="compositionally biased region" description="Low complexity" evidence="1">
    <location>
        <begin position="183"/>
        <end position="202"/>
    </location>
</feature>